<feature type="transmembrane region" description="Helical" evidence="1">
    <location>
        <begin position="128"/>
        <end position="155"/>
    </location>
</feature>
<dbReference type="HOGENOM" id="CLU_005679_2_0_4"/>
<feature type="transmembrane region" description="Helical" evidence="1">
    <location>
        <begin position="187"/>
        <end position="206"/>
    </location>
</feature>
<accession>B2JKN8</accession>
<keyword evidence="3" id="KW-0808">Transferase</keyword>
<dbReference type="OrthoDB" id="9814807at2"/>
<dbReference type="AlphaFoldDB" id="B2JKN8"/>
<keyword evidence="1" id="KW-0812">Transmembrane</keyword>
<sequence length="357" mass="38556">MGRHTTLSGLQHLRFLAAFAVLAHHILEEASASPLALATPAAMRLGACGVDIFFVISGLVMWHATAGFSAQTSARQFFVRRLTRIMPTYWGALAVVVALSCSGIAFRHRPLDAAGLIESVLLLPPTTSAGLVMGVAWTLVYELYFYLVCTAALCLPWQRYRVALIVAVIAIGPRALNITGMTTQAEYYGDPIVIEFLCGIFLGVASKHLPMPARGIRWAMLMTSVALFCWASVSSPEAAATYGLPASFRWWAWGIPATLLVAAFAHTDDKGGRISRAMTVLGNASYVLYLTHGFWMNAYAKAVKSGAFHHAPGLYLAAFGVAVLAIAFALGVHLYLEKPLLARLEGKRSRILQTALT</sequence>
<name>B2JKN8_PARP8</name>
<feature type="transmembrane region" description="Helical" evidence="1">
    <location>
        <begin position="315"/>
        <end position="336"/>
    </location>
</feature>
<dbReference type="PANTHER" id="PTHR23028:SF131">
    <property type="entry name" value="BLR2367 PROTEIN"/>
    <property type="match status" value="1"/>
</dbReference>
<evidence type="ECO:0000256" key="1">
    <source>
        <dbReference type="SAM" id="Phobius"/>
    </source>
</evidence>
<dbReference type="eggNOG" id="COG1835">
    <property type="taxonomic scope" value="Bacteria"/>
</dbReference>
<dbReference type="InterPro" id="IPR002656">
    <property type="entry name" value="Acyl_transf_3_dom"/>
</dbReference>
<dbReference type="Proteomes" id="UP000001192">
    <property type="component" value="Chromosome 1"/>
</dbReference>
<dbReference type="InterPro" id="IPR050879">
    <property type="entry name" value="Acyltransferase_3"/>
</dbReference>
<keyword evidence="4" id="KW-1185">Reference proteome</keyword>
<feature type="transmembrane region" description="Helical" evidence="1">
    <location>
        <begin position="277"/>
        <end position="295"/>
    </location>
</feature>
<dbReference type="PANTHER" id="PTHR23028">
    <property type="entry name" value="ACETYLTRANSFERASE"/>
    <property type="match status" value="1"/>
</dbReference>
<organism evidence="3 4">
    <name type="scientific">Paraburkholderia phymatum (strain DSM 17167 / CIP 108236 / LMG 21445 / STM815)</name>
    <name type="common">Burkholderia phymatum</name>
    <dbReference type="NCBI Taxonomy" id="391038"/>
    <lineage>
        <taxon>Bacteria</taxon>
        <taxon>Pseudomonadati</taxon>
        <taxon>Pseudomonadota</taxon>
        <taxon>Betaproteobacteria</taxon>
        <taxon>Burkholderiales</taxon>
        <taxon>Burkholderiaceae</taxon>
        <taxon>Paraburkholderia</taxon>
    </lineage>
</organism>
<gene>
    <name evidence="3" type="ordered locus">Bphy_1683</name>
</gene>
<dbReference type="GO" id="GO:0016747">
    <property type="term" value="F:acyltransferase activity, transferring groups other than amino-acyl groups"/>
    <property type="evidence" value="ECO:0007669"/>
    <property type="project" value="InterPro"/>
</dbReference>
<feature type="transmembrane region" description="Helical" evidence="1">
    <location>
        <begin position="162"/>
        <end position="181"/>
    </location>
</feature>
<dbReference type="Pfam" id="PF01757">
    <property type="entry name" value="Acyl_transf_3"/>
    <property type="match status" value="1"/>
</dbReference>
<proteinExistence type="predicted"/>
<evidence type="ECO:0000259" key="2">
    <source>
        <dbReference type="Pfam" id="PF01757"/>
    </source>
</evidence>
<keyword evidence="1" id="KW-0472">Membrane</keyword>
<evidence type="ECO:0000313" key="3">
    <source>
        <dbReference type="EMBL" id="ACC70865.1"/>
    </source>
</evidence>
<feature type="domain" description="Acyltransferase 3" evidence="2">
    <location>
        <begin position="9"/>
        <end position="330"/>
    </location>
</feature>
<feature type="transmembrane region" description="Helical" evidence="1">
    <location>
        <begin position="218"/>
        <end position="236"/>
    </location>
</feature>
<dbReference type="EMBL" id="CP001043">
    <property type="protein sequence ID" value="ACC70865.1"/>
    <property type="molecule type" value="Genomic_DNA"/>
</dbReference>
<feature type="transmembrane region" description="Helical" evidence="1">
    <location>
        <begin position="42"/>
        <end position="68"/>
    </location>
</feature>
<dbReference type="GO" id="GO:0016020">
    <property type="term" value="C:membrane"/>
    <property type="evidence" value="ECO:0007669"/>
    <property type="project" value="TreeGrafter"/>
</dbReference>
<feature type="transmembrane region" description="Helical" evidence="1">
    <location>
        <begin position="248"/>
        <end position="265"/>
    </location>
</feature>
<protein>
    <submittedName>
        <fullName evidence="3">Acyltransferase 3</fullName>
    </submittedName>
</protein>
<feature type="transmembrane region" description="Helical" evidence="1">
    <location>
        <begin position="89"/>
        <end position="108"/>
    </location>
</feature>
<dbReference type="KEGG" id="bph:Bphy_1683"/>
<dbReference type="GO" id="GO:0000271">
    <property type="term" value="P:polysaccharide biosynthetic process"/>
    <property type="evidence" value="ECO:0007669"/>
    <property type="project" value="TreeGrafter"/>
</dbReference>
<keyword evidence="3" id="KW-0012">Acyltransferase</keyword>
<evidence type="ECO:0000313" key="4">
    <source>
        <dbReference type="Proteomes" id="UP000001192"/>
    </source>
</evidence>
<dbReference type="STRING" id="391038.Bphy_1683"/>
<keyword evidence="1" id="KW-1133">Transmembrane helix</keyword>
<reference evidence="4" key="1">
    <citation type="journal article" date="2014" name="Stand. Genomic Sci.">
        <title>Complete genome sequence of Burkholderia phymatum STM815(T), a broad host range and efficient nitrogen-fixing symbiont of Mimosa species.</title>
        <authorList>
            <person name="Moulin L."/>
            <person name="Klonowska A."/>
            <person name="Caroline B."/>
            <person name="Booth K."/>
            <person name="Vriezen J.A."/>
            <person name="Melkonian R."/>
            <person name="James E.K."/>
            <person name="Young J.P."/>
            <person name="Bena G."/>
            <person name="Hauser L."/>
            <person name="Land M."/>
            <person name="Kyrpides N."/>
            <person name="Bruce D."/>
            <person name="Chain P."/>
            <person name="Copeland A."/>
            <person name="Pitluck S."/>
            <person name="Woyke T."/>
            <person name="Lizotte-Waniewski M."/>
            <person name="Bristow J."/>
            <person name="Riley M."/>
        </authorList>
    </citation>
    <scope>NUCLEOTIDE SEQUENCE [LARGE SCALE GENOMIC DNA]</scope>
    <source>
        <strain evidence="4">DSM 17167 / CIP 108236 / LMG 21445 / STM815</strain>
    </source>
</reference>
<dbReference type="RefSeq" id="WP_012401075.1">
    <property type="nucleotide sequence ID" value="NC_010622.1"/>
</dbReference>